<dbReference type="EMBL" id="UINC01167334">
    <property type="protein sequence ID" value="SVD69786.1"/>
    <property type="molecule type" value="Genomic_DNA"/>
</dbReference>
<reference evidence="1" key="1">
    <citation type="submission" date="2018-05" db="EMBL/GenBank/DDBJ databases">
        <authorList>
            <person name="Lanie J.A."/>
            <person name="Ng W.-L."/>
            <person name="Kazmierczak K.M."/>
            <person name="Andrzejewski T.M."/>
            <person name="Davidsen T.M."/>
            <person name="Wayne K.J."/>
            <person name="Tettelin H."/>
            <person name="Glass J.I."/>
            <person name="Rusch D."/>
            <person name="Podicherti R."/>
            <person name="Tsui H.-C.T."/>
            <person name="Winkler M.E."/>
        </authorList>
    </citation>
    <scope>NUCLEOTIDE SEQUENCE</scope>
</reference>
<protein>
    <submittedName>
        <fullName evidence="1">Uncharacterized protein</fullName>
    </submittedName>
</protein>
<feature type="non-terminal residue" evidence="1">
    <location>
        <position position="130"/>
    </location>
</feature>
<name>A0A382XF30_9ZZZZ</name>
<proteinExistence type="predicted"/>
<dbReference type="AlphaFoldDB" id="A0A382XF30"/>
<feature type="non-terminal residue" evidence="1">
    <location>
        <position position="1"/>
    </location>
</feature>
<gene>
    <name evidence="1" type="ORF">METZ01_LOCUS422640</name>
</gene>
<evidence type="ECO:0000313" key="1">
    <source>
        <dbReference type="EMBL" id="SVD69786.1"/>
    </source>
</evidence>
<accession>A0A382XF30</accession>
<organism evidence="1">
    <name type="scientific">marine metagenome</name>
    <dbReference type="NCBI Taxonomy" id="408172"/>
    <lineage>
        <taxon>unclassified sequences</taxon>
        <taxon>metagenomes</taxon>
        <taxon>ecological metagenomes</taxon>
    </lineage>
</organism>
<sequence length="130" mass="13924">VTVGQVVDYAQLSTRVSGKGEVLTEVQYLLKSKGATNLQLHLPAHARLWNAKVDGKKVTPISGESATLIPLPQNADPNTIITVDLKLATAGAEIVAKDVPPTELRVAAPSLEAPVLLSDWQFEAEEGYRL</sequence>